<dbReference type="RefSeq" id="WP_015316680.1">
    <property type="nucleotide sequence ID" value="NC_019973.1"/>
</dbReference>
<dbReference type="EMBL" id="CP003358">
    <property type="protein sequence ID" value="AGB45257.1"/>
    <property type="molecule type" value="Genomic_DNA"/>
</dbReference>
<dbReference type="KEGG" id="mam:Mesau_02867"/>
<evidence type="ECO:0000313" key="4">
    <source>
        <dbReference type="Proteomes" id="UP000010998"/>
    </source>
</evidence>
<gene>
    <name evidence="3" type="ordered locus">Mesau_02867</name>
</gene>
<dbReference type="STRING" id="754035.Mesau_02867"/>
<dbReference type="InterPro" id="IPR025187">
    <property type="entry name" value="DUF4112"/>
</dbReference>
<reference evidence="4" key="1">
    <citation type="submission" date="2012-02" db="EMBL/GenBank/DDBJ databases">
        <title>Complete sequence of Mesorhizobium australicum WSM2073.</title>
        <authorList>
            <person name="Lucas S."/>
            <person name="Han J."/>
            <person name="Lapidus A."/>
            <person name="Cheng J.-F."/>
            <person name="Goodwin L."/>
            <person name="Pitluck S."/>
            <person name="Peters L."/>
            <person name="Gu W."/>
            <person name="Detter J.C."/>
            <person name="Han C."/>
            <person name="Tapia R."/>
            <person name="Land M."/>
            <person name="Hauser L."/>
            <person name="Kyrpides N."/>
            <person name="Ivanova N."/>
            <person name="Pagani I."/>
            <person name="Reeve W.G."/>
            <person name="Howieson J.G."/>
            <person name="Tiwari R.P."/>
            <person name="O'Hara G.W."/>
            <person name="Atkins C.A."/>
            <person name="Ronson C.W."/>
            <person name="Nandasena K.G."/>
            <person name="Woyke T."/>
        </authorList>
    </citation>
    <scope>NUCLEOTIDE SEQUENCE [LARGE SCALE GENOMIC DNA]</scope>
    <source>
        <strain evidence="4">LMG 24608 / HAMBI 3006 / WSM2073</strain>
    </source>
</reference>
<keyword evidence="4" id="KW-1185">Reference proteome</keyword>
<protein>
    <recommendedName>
        <fullName evidence="5">DUF4112 domain-containing protein</fullName>
    </recommendedName>
</protein>
<evidence type="ECO:0000256" key="1">
    <source>
        <dbReference type="SAM" id="MobiDB-lite"/>
    </source>
</evidence>
<dbReference type="PANTHER" id="PTHR35519">
    <property type="entry name" value="MEMBRANE PROTEINS"/>
    <property type="match status" value="1"/>
</dbReference>
<dbReference type="PANTHER" id="PTHR35519:SF2">
    <property type="entry name" value="PH DOMAIN PROTEIN"/>
    <property type="match status" value="1"/>
</dbReference>
<feature type="transmembrane region" description="Helical" evidence="2">
    <location>
        <begin position="63"/>
        <end position="88"/>
    </location>
</feature>
<feature type="transmembrane region" description="Helical" evidence="2">
    <location>
        <begin position="108"/>
        <end position="128"/>
    </location>
</feature>
<keyword evidence="2" id="KW-1133">Transmembrane helix</keyword>
<dbReference type="GeneID" id="90990268"/>
<dbReference type="eggNOG" id="ENOG5032RYR">
    <property type="taxonomic scope" value="Bacteria"/>
</dbReference>
<keyword evidence="2" id="KW-0812">Transmembrane</keyword>
<evidence type="ECO:0008006" key="5">
    <source>
        <dbReference type="Google" id="ProtNLM"/>
    </source>
</evidence>
<proteinExistence type="predicted"/>
<evidence type="ECO:0000256" key="2">
    <source>
        <dbReference type="SAM" id="Phobius"/>
    </source>
</evidence>
<dbReference type="Pfam" id="PF13430">
    <property type="entry name" value="DUF4112"/>
    <property type="match status" value="1"/>
</dbReference>
<accession>L0KIT5</accession>
<dbReference type="AlphaFoldDB" id="L0KIT5"/>
<dbReference type="OrthoDB" id="513552at2"/>
<feature type="compositionally biased region" description="Polar residues" evidence="1">
    <location>
        <begin position="18"/>
        <end position="28"/>
    </location>
</feature>
<name>L0KIT5_MESAW</name>
<feature type="compositionally biased region" description="Basic and acidic residues" evidence="1">
    <location>
        <begin position="1"/>
        <end position="16"/>
    </location>
</feature>
<sequence>MTEADWRGAKPRRLDRASNGSRKVGTSETPIVDRQTARAIAELDLLAVLLDSRWRIPGTPIRFGLDALVGLVPVLGDTATGLISAYIVLRARKCGAGKLLVARMLANVLFDTVLGSVPVLGSIFDVYYKSNNRNIRLLRGHLSRQVAER</sequence>
<keyword evidence="2" id="KW-0472">Membrane</keyword>
<dbReference type="HOGENOM" id="CLU_116315_2_0_5"/>
<evidence type="ECO:0000313" key="3">
    <source>
        <dbReference type="EMBL" id="AGB45257.1"/>
    </source>
</evidence>
<dbReference type="Proteomes" id="UP000010998">
    <property type="component" value="Chromosome"/>
</dbReference>
<feature type="region of interest" description="Disordered" evidence="1">
    <location>
        <begin position="1"/>
        <end position="28"/>
    </location>
</feature>
<organism evidence="3 4">
    <name type="scientific">Mesorhizobium australicum (strain HAMBI 3006 / LMG 24608 / WSM2073)</name>
    <dbReference type="NCBI Taxonomy" id="754035"/>
    <lineage>
        <taxon>Bacteria</taxon>
        <taxon>Pseudomonadati</taxon>
        <taxon>Pseudomonadota</taxon>
        <taxon>Alphaproteobacteria</taxon>
        <taxon>Hyphomicrobiales</taxon>
        <taxon>Phyllobacteriaceae</taxon>
        <taxon>Mesorhizobium</taxon>
    </lineage>
</organism>